<feature type="region of interest" description="Disordered" evidence="1">
    <location>
        <begin position="1"/>
        <end position="36"/>
    </location>
</feature>
<evidence type="ECO:0000313" key="2">
    <source>
        <dbReference type="EMBL" id="PIC40938.1"/>
    </source>
</evidence>
<sequence>MGRASQAKLMGNRKTTGDILCQPMTGFEKPRDGNRRAFMDIPDETIALLNREQLDNRSAPTNFSDLTFLGSCQR</sequence>
<organism evidence="2 3">
    <name type="scientific">Caenorhabditis nigoni</name>
    <dbReference type="NCBI Taxonomy" id="1611254"/>
    <lineage>
        <taxon>Eukaryota</taxon>
        <taxon>Metazoa</taxon>
        <taxon>Ecdysozoa</taxon>
        <taxon>Nematoda</taxon>
        <taxon>Chromadorea</taxon>
        <taxon>Rhabditida</taxon>
        <taxon>Rhabditina</taxon>
        <taxon>Rhabditomorpha</taxon>
        <taxon>Rhabditoidea</taxon>
        <taxon>Rhabditidae</taxon>
        <taxon>Peloderinae</taxon>
        <taxon>Caenorhabditis</taxon>
    </lineage>
</organism>
<keyword evidence="3" id="KW-1185">Reference proteome</keyword>
<evidence type="ECO:0000313" key="3">
    <source>
        <dbReference type="Proteomes" id="UP000230233"/>
    </source>
</evidence>
<accession>A0A2G5UN63</accession>
<comment type="caution">
    <text evidence="2">The sequence shown here is derived from an EMBL/GenBank/DDBJ whole genome shotgun (WGS) entry which is preliminary data.</text>
</comment>
<proteinExistence type="predicted"/>
<gene>
    <name evidence="2" type="primary">Cnig_chr_III.g8526</name>
    <name evidence="2" type="ORF">B9Z55_008526</name>
</gene>
<name>A0A2G5UN63_9PELO</name>
<evidence type="ECO:0000256" key="1">
    <source>
        <dbReference type="SAM" id="MobiDB-lite"/>
    </source>
</evidence>
<dbReference type="EMBL" id="PDUG01000003">
    <property type="protein sequence ID" value="PIC40938.1"/>
    <property type="molecule type" value="Genomic_DNA"/>
</dbReference>
<dbReference type="Proteomes" id="UP000230233">
    <property type="component" value="Chromosome III"/>
</dbReference>
<protein>
    <submittedName>
        <fullName evidence="2">Uncharacterized protein</fullName>
    </submittedName>
</protein>
<dbReference type="AlphaFoldDB" id="A0A2G5UN63"/>
<reference evidence="3" key="1">
    <citation type="submission" date="2017-10" db="EMBL/GenBank/DDBJ databases">
        <title>Rapid genome shrinkage in a self-fertile nematode reveals novel sperm competition proteins.</title>
        <authorList>
            <person name="Yin D."/>
            <person name="Schwarz E.M."/>
            <person name="Thomas C.G."/>
            <person name="Felde R.L."/>
            <person name="Korf I.F."/>
            <person name="Cutter A.D."/>
            <person name="Schartner C.M."/>
            <person name="Ralston E.J."/>
            <person name="Meyer B.J."/>
            <person name="Haag E.S."/>
        </authorList>
    </citation>
    <scope>NUCLEOTIDE SEQUENCE [LARGE SCALE GENOMIC DNA]</scope>
    <source>
        <strain evidence="3">JU1422</strain>
    </source>
</reference>